<sequence>MYIDVRMLAEDRARYHTRKGFVAINVLGVCDREMHFIYILAGLEGSAADGRVLRDA</sequence>
<name>A0AAW2VQS9_SESRA</name>
<protein>
    <recommendedName>
        <fullName evidence="2">Transposase</fullName>
    </recommendedName>
</protein>
<reference evidence="1" key="2">
    <citation type="journal article" date="2024" name="Plant">
        <title>Genomic evolution and insights into agronomic trait innovations of Sesamum species.</title>
        <authorList>
            <person name="Miao H."/>
            <person name="Wang L."/>
            <person name="Qu L."/>
            <person name="Liu H."/>
            <person name="Sun Y."/>
            <person name="Le M."/>
            <person name="Wang Q."/>
            <person name="Wei S."/>
            <person name="Zheng Y."/>
            <person name="Lin W."/>
            <person name="Duan Y."/>
            <person name="Cao H."/>
            <person name="Xiong S."/>
            <person name="Wang X."/>
            <person name="Wei L."/>
            <person name="Li C."/>
            <person name="Ma Q."/>
            <person name="Ju M."/>
            <person name="Zhao R."/>
            <person name="Li G."/>
            <person name="Mu C."/>
            <person name="Tian Q."/>
            <person name="Mei H."/>
            <person name="Zhang T."/>
            <person name="Gao T."/>
            <person name="Zhang H."/>
        </authorList>
    </citation>
    <scope>NUCLEOTIDE SEQUENCE</scope>
    <source>
        <strain evidence="1">G02</strain>
    </source>
</reference>
<comment type="caution">
    <text evidence="1">The sequence shown here is derived from an EMBL/GenBank/DDBJ whole genome shotgun (WGS) entry which is preliminary data.</text>
</comment>
<reference evidence="1" key="1">
    <citation type="submission" date="2020-06" db="EMBL/GenBank/DDBJ databases">
        <authorList>
            <person name="Li T."/>
            <person name="Hu X."/>
            <person name="Zhang T."/>
            <person name="Song X."/>
            <person name="Zhang H."/>
            <person name="Dai N."/>
            <person name="Sheng W."/>
            <person name="Hou X."/>
            <person name="Wei L."/>
        </authorList>
    </citation>
    <scope>NUCLEOTIDE SEQUENCE</scope>
    <source>
        <strain evidence="1">G02</strain>
        <tissue evidence="1">Leaf</tissue>
    </source>
</reference>
<dbReference type="AlphaFoldDB" id="A0AAW2VQS9"/>
<evidence type="ECO:0000313" key="1">
    <source>
        <dbReference type="EMBL" id="KAL0431135.1"/>
    </source>
</evidence>
<feature type="non-terminal residue" evidence="1">
    <location>
        <position position="56"/>
    </location>
</feature>
<evidence type="ECO:0008006" key="2">
    <source>
        <dbReference type="Google" id="ProtNLM"/>
    </source>
</evidence>
<accession>A0AAW2VQS9</accession>
<proteinExistence type="predicted"/>
<gene>
    <name evidence="1" type="ORF">Sradi_0739500</name>
</gene>
<dbReference type="EMBL" id="JACGWJ010000003">
    <property type="protein sequence ID" value="KAL0431135.1"/>
    <property type="molecule type" value="Genomic_DNA"/>
</dbReference>
<organism evidence="1">
    <name type="scientific">Sesamum radiatum</name>
    <name type="common">Black benniseed</name>
    <dbReference type="NCBI Taxonomy" id="300843"/>
    <lineage>
        <taxon>Eukaryota</taxon>
        <taxon>Viridiplantae</taxon>
        <taxon>Streptophyta</taxon>
        <taxon>Embryophyta</taxon>
        <taxon>Tracheophyta</taxon>
        <taxon>Spermatophyta</taxon>
        <taxon>Magnoliopsida</taxon>
        <taxon>eudicotyledons</taxon>
        <taxon>Gunneridae</taxon>
        <taxon>Pentapetalae</taxon>
        <taxon>asterids</taxon>
        <taxon>lamiids</taxon>
        <taxon>Lamiales</taxon>
        <taxon>Pedaliaceae</taxon>
        <taxon>Sesamum</taxon>
    </lineage>
</organism>